<feature type="domain" description="UvrD-like helicase ATP-binding" evidence="13">
    <location>
        <begin position="14"/>
        <end position="304"/>
    </location>
</feature>
<evidence type="ECO:0000256" key="6">
    <source>
        <dbReference type="ARBA" id="ARBA00023125"/>
    </source>
</evidence>
<dbReference type="InterPro" id="IPR013986">
    <property type="entry name" value="DExx_box_DNA_helicase_dom_sf"/>
</dbReference>
<dbReference type="Pfam" id="PF13361">
    <property type="entry name" value="UvrD_C"/>
    <property type="match status" value="1"/>
</dbReference>
<evidence type="ECO:0000256" key="5">
    <source>
        <dbReference type="ARBA" id="ARBA00022840"/>
    </source>
</evidence>
<evidence type="ECO:0000256" key="7">
    <source>
        <dbReference type="ARBA" id="ARBA00023235"/>
    </source>
</evidence>
<dbReference type="Gene3D" id="1.10.486.10">
    <property type="entry name" value="PCRA, domain 4"/>
    <property type="match status" value="1"/>
</dbReference>
<evidence type="ECO:0000256" key="10">
    <source>
        <dbReference type="ARBA" id="ARBA00034923"/>
    </source>
</evidence>
<keyword evidence="6" id="KW-0238">DNA-binding</keyword>
<evidence type="ECO:0000256" key="1">
    <source>
        <dbReference type="ARBA" id="ARBA00009922"/>
    </source>
</evidence>
<protein>
    <recommendedName>
        <fullName evidence="9">DNA 3'-5' helicase</fullName>
        <ecNumber evidence="9">5.6.2.4</ecNumber>
    </recommendedName>
    <alternativeName>
        <fullName evidence="10">DNA 3'-5' helicase II</fullName>
    </alternativeName>
</protein>
<dbReference type="GO" id="GO:0004386">
    <property type="term" value="F:helicase activity"/>
    <property type="evidence" value="ECO:0007669"/>
    <property type="project" value="UniProtKB-KW"/>
</dbReference>
<name>A0ABV7VRX0_9GAMM</name>
<dbReference type="GO" id="GO:0016787">
    <property type="term" value="F:hydrolase activity"/>
    <property type="evidence" value="ECO:0007669"/>
    <property type="project" value="UniProtKB-KW"/>
</dbReference>
<dbReference type="Proteomes" id="UP001595722">
    <property type="component" value="Unassembled WGS sequence"/>
</dbReference>
<dbReference type="InterPro" id="IPR014016">
    <property type="entry name" value="UvrD-like_ATP-bd"/>
</dbReference>
<proteinExistence type="inferred from homology"/>
<dbReference type="SUPFAM" id="SSF52540">
    <property type="entry name" value="P-loop containing nucleoside triphosphate hydrolases"/>
    <property type="match status" value="1"/>
</dbReference>
<reference evidence="16" key="1">
    <citation type="journal article" date="2019" name="Int. J. Syst. Evol. Microbiol.">
        <title>The Global Catalogue of Microorganisms (GCM) 10K type strain sequencing project: providing services to taxonomists for standard genome sequencing and annotation.</title>
        <authorList>
            <consortium name="The Broad Institute Genomics Platform"/>
            <consortium name="The Broad Institute Genome Sequencing Center for Infectious Disease"/>
            <person name="Wu L."/>
            <person name="Ma J."/>
        </authorList>
    </citation>
    <scope>NUCLEOTIDE SEQUENCE [LARGE SCALE GENOMIC DNA]</scope>
    <source>
        <strain evidence="16">KCTC 42424</strain>
    </source>
</reference>
<keyword evidence="16" id="KW-1185">Reference proteome</keyword>
<dbReference type="InterPro" id="IPR014017">
    <property type="entry name" value="DNA_helicase_UvrD-like_C"/>
</dbReference>
<comment type="catalytic activity">
    <reaction evidence="11">
        <text>ATP + H2O = ADP + phosphate + H(+)</text>
        <dbReference type="Rhea" id="RHEA:13065"/>
        <dbReference type="ChEBI" id="CHEBI:15377"/>
        <dbReference type="ChEBI" id="CHEBI:15378"/>
        <dbReference type="ChEBI" id="CHEBI:30616"/>
        <dbReference type="ChEBI" id="CHEBI:43474"/>
        <dbReference type="ChEBI" id="CHEBI:456216"/>
        <dbReference type="EC" id="5.6.2.4"/>
    </reaction>
</comment>
<gene>
    <name evidence="15" type="ORF">ACFOMG_04840</name>
</gene>
<evidence type="ECO:0000256" key="12">
    <source>
        <dbReference type="PROSITE-ProRule" id="PRU00560"/>
    </source>
</evidence>
<evidence type="ECO:0000259" key="14">
    <source>
        <dbReference type="PROSITE" id="PS51217"/>
    </source>
</evidence>
<dbReference type="RefSeq" id="WP_376865132.1">
    <property type="nucleotide sequence ID" value="NZ_JBHRYB010000005.1"/>
</dbReference>
<evidence type="ECO:0000256" key="8">
    <source>
        <dbReference type="ARBA" id="ARBA00034617"/>
    </source>
</evidence>
<comment type="caution">
    <text evidence="15">The sequence shown here is derived from an EMBL/GenBank/DDBJ whole genome shotgun (WGS) entry which is preliminary data.</text>
</comment>
<comment type="catalytic activity">
    <reaction evidence="8">
        <text>Couples ATP hydrolysis with the unwinding of duplex DNA by translocating in the 3'-5' direction.</text>
        <dbReference type="EC" id="5.6.2.4"/>
    </reaction>
</comment>
<evidence type="ECO:0000256" key="4">
    <source>
        <dbReference type="ARBA" id="ARBA00022806"/>
    </source>
</evidence>
<dbReference type="PANTHER" id="PTHR11070:SF2">
    <property type="entry name" value="ATP-DEPENDENT DNA HELICASE SRS2"/>
    <property type="match status" value="1"/>
</dbReference>
<dbReference type="PROSITE" id="PS51217">
    <property type="entry name" value="UVRD_HELICASE_CTER"/>
    <property type="match status" value="1"/>
</dbReference>
<accession>A0ABV7VRX0</accession>
<evidence type="ECO:0000313" key="16">
    <source>
        <dbReference type="Proteomes" id="UP001595722"/>
    </source>
</evidence>
<keyword evidence="2 12" id="KW-0547">Nucleotide-binding</keyword>
<dbReference type="PANTHER" id="PTHR11070">
    <property type="entry name" value="UVRD / RECB / PCRA DNA HELICASE FAMILY MEMBER"/>
    <property type="match status" value="1"/>
</dbReference>
<feature type="binding site" evidence="12">
    <location>
        <begin position="35"/>
        <end position="42"/>
    </location>
    <ligand>
        <name>ATP</name>
        <dbReference type="ChEBI" id="CHEBI:30616"/>
    </ligand>
</feature>
<evidence type="ECO:0000259" key="13">
    <source>
        <dbReference type="PROSITE" id="PS51198"/>
    </source>
</evidence>
<dbReference type="Pfam" id="PF00580">
    <property type="entry name" value="UvrD-helicase"/>
    <property type="match status" value="1"/>
</dbReference>
<evidence type="ECO:0000313" key="15">
    <source>
        <dbReference type="EMBL" id="MFC3679437.1"/>
    </source>
</evidence>
<dbReference type="Gene3D" id="3.40.50.300">
    <property type="entry name" value="P-loop containing nucleotide triphosphate hydrolases"/>
    <property type="match status" value="2"/>
</dbReference>
<evidence type="ECO:0000256" key="11">
    <source>
        <dbReference type="ARBA" id="ARBA00048988"/>
    </source>
</evidence>
<dbReference type="CDD" id="cd17932">
    <property type="entry name" value="DEXQc_UvrD"/>
    <property type="match status" value="1"/>
</dbReference>
<organism evidence="15 16">
    <name type="scientific">Bacterioplanoides pacificum</name>
    <dbReference type="NCBI Taxonomy" id="1171596"/>
    <lineage>
        <taxon>Bacteria</taxon>
        <taxon>Pseudomonadati</taxon>
        <taxon>Pseudomonadota</taxon>
        <taxon>Gammaproteobacteria</taxon>
        <taxon>Oceanospirillales</taxon>
        <taxon>Oceanospirillaceae</taxon>
        <taxon>Bacterioplanoides</taxon>
    </lineage>
</organism>
<comment type="similarity">
    <text evidence="1">Belongs to the helicase family. UvrD subfamily.</text>
</comment>
<keyword evidence="5 12" id="KW-0067">ATP-binding</keyword>
<evidence type="ECO:0000256" key="3">
    <source>
        <dbReference type="ARBA" id="ARBA00022801"/>
    </source>
</evidence>
<evidence type="ECO:0000256" key="9">
    <source>
        <dbReference type="ARBA" id="ARBA00034808"/>
    </source>
</evidence>
<feature type="domain" description="UvrD-like helicase C-terminal" evidence="14">
    <location>
        <begin position="305"/>
        <end position="577"/>
    </location>
</feature>
<evidence type="ECO:0000256" key="2">
    <source>
        <dbReference type="ARBA" id="ARBA00022741"/>
    </source>
</evidence>
<dbReference type="InterPro" id="IPR000212">
    <property type="entry name" value="DNA_helicase_UvrD/REP"/>
</dbReference>
<dbReference type="EC" id="5.6.2.4" evidence="9"/>
<dbReference type="Gene3D" id="1.10.10.160">
    <property type="match status" value="1"/>
</dbReference>
<keyword evidence="7" id="KW-0413">Isomerase</keyword>
<keyword evidence="4 12" id="KW-0347">Helicase</keyword>
<dbReference type="PROSITE" id="PS51198">
    <property type="entry name" value="UVRD_HELICASE_ATP_BIND"/>
    <property type="match status" value="1"/>
</dbReference>
<dbReference type="InterPro" id="IPR027417">
    <property type="entry name" value="P-loop_NTPase"/>
</dbReference>
<keyword evidence="3 12" id="KW-0378">Hydrolase</keyword>
<sequence>MTTSATQTQYQTTAELTAQQQAVVNHQHGHAKVIAVAGAGKTTTLTHFIAARLQQGVVPRRMLVLMYNKAAQLDFEAKLQRLLPQQALPEIRTFHSLGLRIYQRLIQQQVLPAFGQKLLSDGEVENVVWRLLQQAADDDTRQEILSQKKKWVEPAMAFIDLVKAGLSPAAEVFETLDYPPACRLFITVFEQFESWRKQQGRISFSDMIYDPVRCFQQDPQLARQFGGHMQWILVDEYQDINEIQQYFLEVLHGGRGSLMVIGDPDQTIYEFRGSRPEFIIEQFDRRFNDQPVQRYQLPHTFRYGHEISLLANQLISHNQQRDAVLCLSHSNTPVSRVKLHRARYEAGLIVKLIEAESAQRPLEQIAVINRLWALCAPVELTLLQKKIPYQLHNSLSVLDRWELHVFWLLLEIAAGRFGQRTQAEREKAWLHILTTPYPKIKRSMLEQVARQLSQAETDFSEALLAAIPPELSKWQREQLEDRAAVLANAEFVNTSAYRILQDYIEQTDLYQGIEDSAFSAQQIEDRQQTIKSFIAFIRDSQQASAQAYDYLLQLKQQRLQQDNNTGVHLTSIHKSKGLEWPVVIIPGLNAHYYPYTPEGEFTTAASEESERRLLYVAMTRSQQQLHLLAPATDLSRQKNHAPAERLSRFQHELNITQCQQLAQALNQQQTQLELTTAPPPWLADYCRQVNAVLELSSAPAVAAREMPQDYIIERKYPEPQEKQRVLHEVFGRGYILSQDENYIKVRFDNDHKLRTFDRKKAADFLSYDG</sequence>
<dbReference type="EMBL" id="JBHRYB010000005">
    <property type="protein sequence ID" value="MFC3679437.1"/>
    <property type="molecule type" value="Genomic_DNA"/>
</dbReference>